<evidence type="ECO:0000256" key="4">
    <source>
        <dbReference type="ARBA" id="ARBA00011802"/>
    </source>
</evidence>
<keyword evidence="14" id="KW-0325">Glycoprotein</keyword>
<keyword evidence="5" id="KW-0813">Transport</keyword>
<organism evidence="17 18">
    <name type="scientific">Drosophila gunungcola</name>
    <name type="common">fruit fly</name>
    <dbReference type="NCBI Taxonomy" id="103775"/>
    <lineage>
        <taxon>Eukaryota</taxon>
        <taxon>Metazoa</taxon>
        <taxon>Ecdysozoa</taxon>
        <taxon>Arthropoda</taxon>
        <taxon>Hexapoda</taxon>
        <taxon>Insecta</taxon>
        <taxon>Pterygota</taxon>
        <taxon>Neoptera</taxon>
        <taxon>Endopterygota</taxon>
        <taxon>Diptera</taxon>
        <taxon>Brachycera</taxon>
        <taxon>Muscomorpha</taxon>
        <taxon>Ephydroidea</taxon>
        <taxon>Drosophilidae</taxon>
        <taxon>Drosophila</taxon>
        <taxon>Sophophora</taxon>
    </lineage>
</organism>
<keyword evidence="6" id="KW-0285">Flavoprotein</keyword>
<evidence type="ECO:0000256" key="16">
    <source>
        <dbReference type="SAM" id="SignalP"/>
    </source>
</evidence>
<protein>
    <recommendedName>
        <fullName evidence="19">Ero1-like protein</fullName>
    </recommendedName>
</protein>
<dbReference type="Proteomes" id="UP001059596">
    <property type="component" value="Unassembled WGS sequence"/>
</dbReference>
<keyword evidence="8" id="KW-0256">Endoplasmic reticulum</keyword>
<proteinExistence type="inferred from homology"/>
<dbReference type="PANTHER" id="PTHR12613:SF0">
    <property type="entry name" value="ERO1-LIKE PROTEIN"/>
    <property type="match status" value="1"/>
</dbReference>
<evidence type="ECO:0000256" key="15">
    <source>
        <dbReference type="ARBA" id="ARBA00023284"/>
    </source>
</evidence>
<dbReference type="GO" id="GO:0034975">
    <property type="term" value="P:protein folding in endoplasmic reticulum"/>
    <property type="evidence" value="ECO:0007669"/>
    <property type="project" value="InterPro"/>
</dbReference>
<evidence type="ECO:0000256" key="3">
    <source>
        <dbReference type="ARBA" id="ARBA00008277"/>
    </source>
</evidence>
<evidence type="ECO:0000256" key="2">
    <source>
        <dbReference type="ARBA" id="ARBA00004367"/>
    </source>
</evidence>
<reference evidence="17" key="1">
    <citation type="journal article" date="2023" name="Genome Biol. Evol.">
        <title>Long-read-based Genome Assembly of Drosophila gunungcola Reveals Fewer Chemosensory Genes in Flower-breeding Species.</title>
        <authorList>
            <person name="Negi A."/>
            <person name="Liao B.Y."/>
            <person name="Yeh S.D."/>
        </authorList>
    </citation>
    <scope>NUCLEOTIDE SEQUENCE</scope>
    <source>
        <strain evidence="17">Sukarami</strain>
    </source>
</reference>
<evidence type="ECO:0000256" key="8">
    <source>
        <dbReference type="ARBA" id="ARBA00022824"/>
    </source>
</evidence>
<evidence type="ECO:0000256" key="9">
    <source>
        <dbReference type="ARBA" id="ARBA00022827"/>
    </source>
</evidence>
<dbReference type="GO" id="GO:0015035">
    <property type="term" value="F:protein-disulfide reductase activity"/>
    <property type="evidence" value="ECO:0007669"/>
    <property type="project" value="InterPro"/>
</dbReference>
<dbReference type="InterPro" id="IPR007266">
    <property type="entry name" value="Ero1"/>
</dbReference>
<evidence type="ECO:0000313" key="17">
    <source>
        <dbReference type="EMBL" id="KAI8039331.1"/>
    </source>
</evidence>
<gene>
    <name evidence="17" type="ORF">M5D96_008054</name>
</gene>
<evidence type="ECO:0000256" key="12">
    <source>
        <dbReference type="ARBA" id="ARBA00023136"/>
    </source>
</evidence>
<dbReference type="GO" id="GO:0071949">
    <property type="term" value="F:FAD binding"/>
    <property type="evidence" value="ECO:0007669"/>
    <property type="project" value="InterPro"/>
</dbReference>
<dbReference type="InterPro" id="IPR021298">
    <property type="entry name" value="CFAP298"/>
</dbReference>
<keyword evidence="10" id="KW-0249">Electron transport</keyword>
<evidence type="ECO:0000256" key="1">
    <source>
        <dbReference type="ARBA" id="ARBA00001974"/>
    </source>
</evidence>
<dbReference type="Pfam" id="PF04137">
    <property type="entry name" value="ERO1"/>
    <property type="match status" value="1"/>
</dbReference>
<dbReference type="Pfam" id="PF11069">
    <property type="entry name" value="CFAP298"/>
    <property type="match status" value="1"/>
</dbReference>
<accession>A0A9P9YLX8</accession>
<evidence type="ECO:0000256" key="6">
    <source>
        <dbReference type="ARBA" id="ARBA00022630"/>
    </source>
</evidence>
<dbReference type="GO" id="GO:0005789">
    <property type="term" value="C:endoplasmic reticulum membrane"/>
    <property type="evidence" value="ECO:0007669"/>
    <property type="project" value="UniProtKB-SubCell"/>
</dbReference>
<keyword evidence="13" id="KW-1015">Disulfide bond</keyword>
<evidence type="ECO:0008006" key="19">
    <source>
        <dbReference type="Google" id="ProtNLM"/>
    </source>
</evidence>
<keyword evidence="12" id="KW-0472">Membrane</keyword>
<evidence type="ECO:0000256" key="11">
    <source>
        <dbReference type="ARBA" id="ARBA00023002"/>
    </source>
</evidence>
<evidence type="ECO:0000256" key="7">
    <source>
        <dbReference type="ARBA" id="ARBA00022729"/>
    </source>
</evidence>
<evidence type="ECO:0000256" key="5">
    <source>
        <dbReference type="ARBA" id="ARBA00022448"/>
    </source>
</evidence>
<dbReference type="InterPro" id="IPR037192">
    <property type="entry name" value="ERO1-like_sf"/>
</dbReference>
<evidence type="ECO:0000256" key="10">
    <source>
        <dbReference type="ARBA" id="ARBA00022982"/>
    </source>
</evidence>
<dbReference type="GO" id="GO:0016972">
    <property type="term" value="F:thiol oxidase activity"/>
    <property type="evidence" value="ECO:0007669"/>
    <property type="project" value="InterPro"/>
</dbReference>
<dbReference type="AlphaFoldDB" id="A0A9P9YLX8"/>
<sequence length="670" mass="76806">MTIHTVQRNLWASCVVVLILLLYWTDPTRGYFAAIDEAKTSKNCFCELEGSINDCSCDVDTVDHFNNMKIFPRLQSLLVKNFFRFYKVNLRQECPFWPDDSRCAIRFCQVENCEEQAIPQGIKDKGEHKEKASFKYTREAQVEGGACSDGEDFDSSLGFLDTSISDQAHREFELWAKHDEAEEDFCIVDDHEEGSQYVDLLLNPERYTESAHRIWKSIYLENCFGGNNETANKFSSYVPHMDLRDVCLEQRAFYRIISGLHSSINIHLCSKYLLSESKDFLDPQGEFKKRFSPETTGGEGPHWLRNLYFIYLVELRALAKAAPYLRREDYYTGIAEEDEEVKLAINDMLTVVENFQSHFDENALFSSGIASIKFKHDYKEKFRNISRIMSCVGCDKCKLWGKLQTQGLGTALKILYSEKLNLATESGLLLLYFICEMVVLQVKRGDEVLFLFETSVKEKTDSVLRDLVALYNGQLKIQRIEELAEHGTMLPGEMVGINEEQREELKLKDTYADKCIPSGGFTINKDPLLRRNGQQPTEAMQKVLANAMTDAKAMVDRRLVKSSKTLTLKLIEEALNLLRGAVTIVYPMQLPPYDTIRMEFSNTEDLCGTQASKEVIEPSKAQFWFAVVKLNQLGEGPPGREAVISDPMRRQMMAEAFRRQEELKVSHPFL</sequence>
<evidence type="ECO:0000256" key="13">
    <source>
        <dbReference type="ARBA" id="ARBA00023157"/>
    </source>
</evidence>
<keyword evidence="15" id="KW-0676">Redox-active center</keyword>
<name>A0A9P9YLX8_9MUSC</name>
<comment type="caution">
    <text evidence="17">The sequence shown here is derived from an EMBL/GenBank/DDBJ whole genome shotgun (WGS) entry which is preliminary data.</text>
</comment>
<keyword evidence="18" id="KW-1185">Reference proteome</keyword>
<dbReference type="EMBL" id="JAMKOV010000006">
    <property type="protein sequence ID" value="KAI8039331.1"/>
    <property type="molecule type" value="Genomic_DNA"/>
</dbReference>
<keyword evidence="7 16" id="KW-0732">Signal</keyword>
<comment type="similarity">
    <text evidence="3">Belongs to the EROs family.</text>
</comment>
<dbReference type="GO" id="GO:0003352">
    <property type="term" value="P:regulation of cilium movement"/>
    <property type="evidence" value="ECO:0007669"/>
    <property type="project" value="InterPro"/>
</dbReference>
<dbReference type="SUPFAM" id="SSF110019">
    <property type="entry name" value="ERO1-like"/>
    <property type="match status" value="1"/>
</dbReference>
<keyword evidence="9" id="KW-0274">FAD</keyword>
<keyword evidence="11" id="KW-0560">Oxidoreductase</keyword>
<feature type="signal peptide" evidence="16">
    <location>
        <begin position="1"/>
        <end position="30"/>
    </location>
</feature>
<comment type="cofactor">
    <cofactor evidence="1">
        <name>FAD</name>
        <dbReference type="ChEBI" id="CHEBI:57692"/>
    </cofactor>
</comment>
<evidence type="ECO:0000313" key="18">
    <source>
        <dbReference type="Proteomes" id="UP001059596"/>
    </source>
</evidence>
<comment type="subunit">
    <text evidence="4">May function both as a monomer and a homodimer.</text>
</comment>
<feature type="chain" id="PRO_5040203780" description="Ero1-like protein" evidence="16">
    <location>
        <begin position="31"/>
        <end position="670"/>
    </location>
</feature>
<comment type="subcellular location">
    <subcellularLocation>
        <location evidence="2">Endoplasmic reticulum membrane</location>
        <topology evidence="2">Peripheral membrane protein</topology>
        <orientation evidence="2">Lumenal side</orientation>
    </subcellularLocation>
</comment>
<evidence type="ECO:0000256" key="14">
    <source>
        <dbReference type="ARBA" id="ARBA00023180"/>
    </source>
</evidence>
<dbReference type="PANTHER" id="PTHR12613">
    <property type="entry name" value="ERO1-RELATED"/>
    <property type="match status" value="1"/>
</dbReference>